<organism evidence="6 7">
    <name type="scientific">Pichia kluyveri</name>
    <name type="common">Yeast</name>
    <dbReference type="NCBI Taxonomy" id="36015"/>
    <lineage>
        <taxon>Eukaryota</taxon>
        <taxon>Fungi</taxon>
        <taxon>Dikarya</taxon>
        <taxon>Ascomycota</taxon>
        <taxon>Saccharomycotina</taxon>
        <taxon>Pichiomycetes</taxon>
        <taxon>Pichiales</taxon>
        <taxon>Pichiaceae</taxon>
        <taxon>Pichia</taxon>
    </lineage>
</organism>
<dbReference type="AlphaFoldDB" id="A0AAV5RA30"/>
<keyword evidence="5" id="KW-0813">Transport</keyword>
<evidence type="ECO:0000256" key="4">
    <source>
        <dbReference type="ARBA" id="ARBA00023136"/>
    </source>
</evidence>
<evidence type="ECO:0000256" key="1">
    <source>
        <dbReference type="ARBA" id="ARBA00004141"/>
    </source>
</evidence>
<feature type="transmembrane region" description="Helical" evidence="5">
    <location>
        <begin position="170"/>
        <end position="188"/>
    </location>
</feature>
<feature type="transmembrane region" description="Helical" evidence="5">
    <location>
        <begin position="91"/>
        <end position="109"/>
    </location>
</feature>
<gene>
    <name evidence="6" type="ORF">DAPK24_049970</name>
</gene>
<keyword evidence="5" id="KW-0186">Copper</keyword>
<comment type="caution">
    <text evidence="6">The sequence shown here is derived from an EMBL/GenBank/DDBJ whole genome shotgun (WGS) entry which is preliminary data.</text>
</comment>
<dbReference type="PANTHER" id="PTHR12483:SF27">
    <property type="entry name" value="COPPER TRANSPORT PROTEIN CTR1"/>
    <property type="match status" value="1"/>
</dbReference>
<reference evidence="6 7" key="1">
    <citation type="journal article" date="2023" name="Elife">
        <title>Identification of key yeast species and microbe-microbe interactions impacting larval growth of Drosophila in the wild.</title>
        <authorList>
            <person name="Mure A."/>
            <person name="Sugiura Y."/>
            <person name="Maeda R."/>
            <person name="Honda K."/>
            <person name="Sakurai N."/>
            <person name="Takahashi Y."/>
            <person name="Watada M."/>
            <person name="Katoh T."/>
            <person name="Gotoh A."/>
            <person name="Gotoh Y."/>
            <person name="Taniguchi I."/>
            <person name="Nakamura K."/>
            <person name="Hayashi T."/>
            <person name="Katayama T."/>
            <person name="Uemura T."/>
            <person name="Hattori Y."/>
        </authorList>
    </citation>
    <scope>NUCLEOTIDE SEQUENCE [LARGE SCALE GENOMIC DNA]</scope>
    <source>
        <strain evidence="6 7">PK-24</strain>
    </source>
</reference>
<evidence type="ECO:0000256" key="3">
    <source>
        <dbReference type="ARBA" id="ARBA00022989"/>
    </source>
</evidence>
<dbReference type="Proteomes" id="UP001378960">
    <property type="component" value="Unassembled WGS sequence"/>
</dbReference>
<protein>
    <recommendedName>
        <fullName evidence="5">Copper transport protein</fullName>
    </recommendedName>
</protein>
<sequence>MGMSGMDMSDISSTMSSMTSSVASMSMPTITSITSSMSTMSSMDGMDGMDMSGNSSMTMTMWMTTRWKDAPVFFKTLEAHSSGAAFGIFCVLFFSCFFFRGLIFLSSYLEQEVFHNFSNTIVVEEDCECGPEGSIDKKSVPDAFREPNLTFGQVISKLFNIGLKDLYQDFIRLVLAFTIVMFGYAIMLAAMSFVVLYFFAICLGLAFGEIFFNRLAIILNVNKAFGACSGLH</sequence>
<dbReference type="GO" id="GO:0005375">
    <property type="term" value="F:copper ion transmembrane transporter activity"/>
    <property type="evidence" value="ECO:0007669"/>
    <property type="project" value="UniProtKB-UniRule"/>
</dbReference>
<evidence type="ECO:0000256" key="5">
    <source>
        <dbReference type="RuleBase" id="RU367022"/>
    </source>
</evidence>
<name>A0AAV5RA30_PICKL</name>
<evidence type="ECO:0000313" key="6">
    <source>
        <dbReference type="EMBL" id="GMM48399.1"/>
    </source>
</evidence>
<comment type="subcellular location">
    <subcellularLocation>
        <location evidence="1 5">Membrane</location>
        <topology evidence="1 5">Multi-pass membrane protein</topology>
    </subcellularLocation>
</comment>
<keyword evidence="4 5" id="KW-0472">Membrane</keyword>
<dbReference type="PANTHER" id="PTHR12483">
    <property type="entry name" value="SOLUTE CARRIER FAMILY 31 COPPER TRANSPORTERS"/>
    <property type="match status" value="1"/>
</dbReference>
<keyword evidence="2 5" id="KW-0812">Transmembrane</keyword>
<comment type="similarity">
    <text evidence="5">Belongs to the copper transporter (Ctr) (TC 1.A.56) family. SLC31A subfamily.</text>
</comment>
<dbReference type="EMBL" id="BTGB01000009">
    <property type="protein sequence ID" value="GMM48399.1"/>
    <property type="molecule type" value="Genomic_DNA"/>
</dbReference>
<evidence type="ECO:0000256" key="2">
    <source>
        <dbReference type="ARBA" id="ARBA00022692"/>
    </source>
</evidence>
<proteinExistence type="inferred from homology"/>
<dbReference type="InterPro" id="IPR007274">
    <property type="entry name" value="Cop_transporter"/>
</dbReference>
<dbReference type="GO" id="GO:0005886">
    <property type="term" value="C:plasma membrane"/>
    <property type="evidence" value="ECO:0007669"/>
    <property type="project" value="TreeGrafter"/>
</dbReference>
<accession>A0AAV5RA30</accession>
<keyword evidence="5" id="KW-0187">Copper transport</keyword>
<keyword evidence="7" id="KW-1185">Reference proteome</keyword>
<keyword evidence="3 5" id="KW-1133">Transmembrane helix</keyword>
<evidence type="ECO:0000313" key="7">
    <source>
        <dbReference type="Proteomes" id="UP001378960"/>
    </source>
</evidence>
<dbReference type="Pfam" id="PF04145">
    <property type="entry name" value="Ctr"/>
    <property type="match status" value="1"/>
</dbReference>
<feature type="transmembrane region" description="Helical" evidence="5">
    <location>
        <begin position="194"/>
        <end position="212"/>
    </location>
</feature>
<keyword evidence="5" id="KW-0406">Ion transport</keyword>